<dbReference type="SMART" id="SM00710">
    <property type="entry name" value="PbH1"/>
    <property type="match status" value="3"/>
</dbReference>
<dbReference type="Gene3D" id="2.160.20.10">
    <property type="entry name" value="Single-stranded right-handed beta-helix, Pectin lyase-like"/>
    <property type="match status" value="1"/>
</dbReference>
<dbReference type="AlphaFoldDB" id="A0A843XCF3"/>
<dbReference type="GO" id="GO:0005975">
    <property type="term" value="P:carbohydrate metabolic process"/>
    <property type="evidence" value="ECO:0007669"/>
    <property type="project" value="InterPro"/>
</dbReference>
<gene>
    <name evidence="11" type="ORF">Taro_049961</name>
</gene>
<keyword evidence="12" id="KW-1185">Reference proteome</keyword>
<evidence type="ECO:0000256" key="9">
    <source>
        <dbReference type="RuleBase" id="RU361169"/>
    </source>
</evidence>
<dbReference type="InterPro" id="IPR011050">
    <property type="entry name" value="Pectin_lyase_fold/virulence"/>
</dbReference>
<sequence>MAKFIRFLPLLLVLCIHFLPSALAEFNVVAFGAKTDGKTDSTTAFLGAWAAACNSTSPATMHVPSGKFLVGVASFTGPCKNKAIKIWIEGTILAPSNYDSLGKSGKWLSFDHIDGLSIMGGTLDGQGAALWSCKGSKGNCPSGPASLTVSHSTNVKIIKVTSINSKLFHIALYGCTSVTVDGAKITAPGNSPNTDGIHVQGSSGVTITGATIKTGDDCISIGPGCSNLWIEKVSCGPGHGVSIGSLANSLNEAGVQNVTVKSNSGIKISQVTYNNVQGTSATQVAVNFNCSPSNPCSQIKLQDIKLLYQNKPALSSCKYVGGTSSGILIPASCV</sequence>
<dbReference type="Pfam" id="PF00295">
    <property type="entry name" value="Glyco_hydro_28"/>
    <property type="match status" value="1"/>
</dbReference>
<keyword evidence="3" id="KW-0134">Cell wall</keyword>
<dbReference type="Proteomes" id="UP000652761">
    <property type="component" value="Unassembled WGS sequence"/>
</dbReference>
<keyword evidence="4" id="KW-0964">Secreted</keyword>
<feature type="chain" id="PRO_5032471685" description="Polygalacturonase" evidence="10">
    <location>
        <begin position="25"/>
        <end position="334"/>
    </location>
</feature>
<feature type="signal peptide" evidence="10">
    <location>
        <begin position="1"/>
        <end position="24"/>
    </location>
</feature>
<evidence type="ECO:0000256" key="10">
    <source>
        <dbReference type="SAM" id="SignalP"/>
    </source>
</evidence>
<dbReference type="GO" id="GO:0004650">
    <property type="term" value="F:polygalacturonase activity"/>
    <property type="evidence" value="ECO:0007669"/>
    <property type="project" value="InterPro"/>
</dbReference>
<evidence type="ECO:0000256" key="1">
    <source>
        <dbReference type="ARBA" id="ARBA00004191"/>
    </source>
</evidence>
<name>A0A843XCF3_COLES</name>
<dbReference type="SUPFAM" id="SSF51126">
    <property type="entry name" value="Pectin lyase-like"/>
    <property type="match status" value="1"/>
</dbReference>
<dbReference type="InterPro" id="IPR006626">
    <property type="entry name" value="PbH1"/>
</dbReference>
<comment type="caution">
    <text evidence="11">The sequence shown here is derived from an EMBL/GenBank/DDBJ whole genome shotgun (WGS) entry which is preliminary data.</text>
</comment>
<keyword evidence="5 9" id="KW-0378">Hydrolase</keyword>
<keyword evidence="10" id="KW-0732">Signal</keyword>
<keyword evidence="7" id="KW-0961">Cell wall biogenesis/degradation</keyword>
<protein>
    <recommendedName>
        <fullName evidence="13">Polygalacturonase</fullName>
    </recommendedName>
</protein>
<reference evidence="11" key="1">
    <citation type="submission" date="2017-07" db="EMBL/GenBank/DDBJ databases">
        <title>Taro Niue Genome Assembly and Annotation.</title>
        <authorList>
            <person name="Atibalentja N."/>
            <person name="Keating K."/>
            <person name="Fields C.J."/>
        </authorList>
    </citation>
    <scope>NUCLEOTIDE SEQUENCE</scope>
    <source>
        <strain evidence="11">Niue_2</strain>
        <tissue evidence="11">Leaf</tissue>
    </source>
</reference>
<comment type="subcellular location">
    <subcellularLocation>
        <location evidence="1">Secreted</location>
        <location evidence="1">Cell wall</location>
    </subcellularLocation>
</comment>
<keyword evidence="6 9" id="KW-0326">Glycosidase</keyword>
<evidence type="ECO:0008006" key="13">
    <source>
        <dbReference type="Google" id="ProtNLM"/>
    </source>
</evidence>
<dbReference type="GO" id="GO:0071555">
    <property type="term" value="P:cell wall organization"/>
    <property type="evidence" value="ECO:0007669"/>
    <property type="project" value="UniProtKB-KW"/>
</dbReference>
<evidence type="ECO:0000256" key="8">
    <source>
        <dbReference type="PROSITE-ProRule" id="PRU10052"/>
    </source>
</evidence>
<dbReference type="InterPro" id="IPR000743">
    <property type="entry name" value="Glyco_hydro_28"/>
</dbReference>
<evidence type="ECO:0000313" key="11">
    <source>
        <dbReference type="EMBL" id="MQM16996.1"/>
    </source>
</evidence>
<dbReference type="InterPro" id="IPR012334">
    <property type="entry name" value="Pectin_lyas_fold"/>
</dbReference>
<evidence type="ECO:0000256" key="5">
    <source>
        <dbReference type="ARBA" id="ARBA00022801"/>
    </source>
</evidence>
<evidence type="ECO:0000256" key="3">
    <source>
        <dbReference type="ARBA" id="ARBA00022512"/>
    </source>
</evidence>
<dbReference type="PROSITE" id="PS00502">
    <property type="entry name" value="POLYGALACTURONASE"/>
    <property type="match status" value="1"/>
</dbReference>
<dbReference type="PANTHER" id="PTHR31375">
    <property type="match status" value="1"/>
</dbReference>
<evidence type="ECO:0000313" key="12">
    <source>
        <dbReference type="Proteomes" id="UP000652761"/>
    </source>
</evidence>
<accession>A0A843XCF3</accession>
<dbReference type="EMBL" id="NMUH01007285">
    <property type="protein sequence ID" value="MQM16996.1"/>
    <property type="molecule type" value="Genomic_DNA"/>
</dbReference>
<proteinExistence type="inferred from homology"/>
<comment type="similarity">
    <text evidence="2 9">Belongs to the glycosyl hydrolase 28 family.</text>
</comment>
<evidence type="ECO:0000256" key="2">
    <source>
        <dbReference type="ARBA" id="ARBA00008834"/>
    </source>
</evidence>
<evidence type="ECO:0000256" key="6">
    <source>
        <dbReference type="ARBA" id="ARBA00023295"/>
    </source>
</evidence>
<organism evidence="11 12">
    <name type="scientific">Colocasia esculenta</name>
    <name type="common">Wild taro</name>
    <name type="synonym">Arum esculentum</name>
    <dbReference type="NCBI Taxonomy" id="4460"/>
    <lineage>
        <taxon>Eukaryota</taxon>
        <taxon>Viridiplantae</taxon>
        <taxon>Streptophyta</taxon>
        <taxon>Embryophyta</taxon>
        <taxon>Tracheophyta</taxon>
        <taxon>Spermatophyta</taxon>
        <taxon>Magnoliopsida</taxon>
        <taxon>Liliopsida</taxon>
        <taxon>Araceae</taxon>
        <taxon>Aroideae</taxon>
        <taxon>Colocasieae</taxon>
        <taxon>Colocasia</taxon>
    </lineage>
</organism>
<evidence type="ECO:0000256" key="4">
    <source>
        <dbReference type="ARBA" id="ARBA00022525"/>
    </source>
</evidence>
<feature type="active site" evidence="8">
    <location>
        <position position="239"/>
    </location>
</feature>
<dbReference type="OrthoDB" id="187139at2759"/>
<evidence type="ECO:0000256" key="7">
    <source>
        <dbReference type="ARBA" id="ARBA00023316"/>
    </source>
</evidence>